<evidence type="ECO:0000259" key="5">
    <source>
        <dbReference type="PROSITE" id="PS50977"/>
    </source>
</evidence>
<keyword evidence="7" id="KW-1185">Reference proteome</keyword>
<dbReference type="Proteomes" id="UP000322244">
    <property type="component" value="Unassembled WGS sequence"/>
</dbReference>
<reference evidence="6 7" key="1">
    <citation type="submission" date="2019-07" db="EMBL/GenBank/DDBJ databases">
        <title>Rhodococcus cavernicolus sp. nov., isolated from a cave.</title>
        <authorList>
            <person name="Lee S.D."/>
        </authorList>
    </citation>
    <scope>NUCLEOTIDE SEQUENCE [LARGE SCALE GENOMIC DNA]</scope>
    <source>
        <strain evidence="6 7">C1-24</strain>
    </source>
</reference>
<sequence>MNIIVVIMVVKTRREEYAALTRAAILDAALELFATDGYGPSSIDAIARHARVSKGAFYHHFPDKQAIFDEVLQEQMRLGVAEVVEGMARAQATAEFDGREVALAGAREMLRVFGESEARRSLMRQAQGVLGVDRLREIDEKDSLPLVRANLALLAERGELRDVDLDLTAVIIFDLLCSAAMTISSADDPDAATARAQEIVGHMVSGLFREQETPTTGE</sequence>
<dbReference type="Gene3D" id="1.10.357.10">
    <property type="entry name" value="Tetracycline Repressor, domain 2"/>
    <property type="match status" value="1"/>
</dbReference>
<dbReference type="InterPro" id="IPR001647">
    <property type="entry name" value="HTH_TetR"/>
</dbReference>
<proteinExistence type="predicted"/>
<feature type="DNA-binding region" description="H-T-H motif" evidence="4">
    <location>
        <begin position="42"/>
        <end position="61"/>
    </location>
</feature>
<evidence type="ECO:0000313" key="6">
    <source>
        <dbReference type="EMBL" id="KAA0016315.1"/>
    </source>
</evidence>
<dbReference type="AlphaFoldDB" id="A0A5A7S2P4"/>
<organism evidence="6 7">
    <name type="scientific">Antrihabitans cavernicola</name>
    <dbReference type="NCBI Taxonomy" id="2495913"/>
    <lineage>
        <taxon>Bacteria</taxon>
        <taxon>Bacillati</taxon>
        <taxon>Actinomycetota</taxon>
        <taxon>Actinomycetes</taxon>
        <taxon>Mycobacteriales</taxon>
        <taxon>Nocardiaceae</taxon>
        <taxon>Antrihabitans</taxon>
    </lineage>
</organism>
<protein>
    <submittedName>
        <fullName evidence="6">TetR/AcrR family transcriptional regulator</fullName>
    </submittedName>
</protein>
<comment type="caution">
    <text evidence="6">The sequence shown here is derived from an EMBL/GenBank/DDBJ whole genome shotgun (WGS) entry which is preliminary data.</text>
</comment>
<feature type="domain" description="HTH tetR-type" evidence="5">
    <location>
        <begin position="19"/>
        <end position="79"/>
    </location>
</feature>
<evidence type="ECO:0000256" key="1">
    <source>
        <dbReference type="ARBA" id="ARBA00023015"/>
    </source>
</evidence>
<dbReference type="GO" id="GO:0000976">
    <property type="term" value="F:transcription cis-regulatory region binding"/>
    <property type="evidence" value="ECO:0007669"/>
    <property type="project" value="TreeGrafter"/>
</dbReference>
<dbReference type="PANTHER" id="PTHR30055:SF234">
    <property type="entry name" value="HTH-TYPE TRANSCRIPTIONAL REGULATOR BETI"/>
    <property type="match status" value="1"/>
</dbReference>
<dbReference type="PROSITE" id="PS50977">
    <property type="entry name" value="HTH_TETR_2"/>
    <property type="match status" value="1"/>
</dbReference>
<dbReference type="Pfam" id="PF00440">
    <property type="entry name" value="TetR_N"/>
    <property type="match status" value="1"/>
</dbReference>
<evidence type="ECO:0000313" key="7">
    <source>
        <dbReference type="Proteomes" id="UP000322244"/>
    </source>
</evidence>
<dbReference type="FunFam" id="1.10.10.60:FF:000141">
    <property type="entry name" value="TetR family transcriptional regulator"/>
    <property type="match status" value="1"/>
</dbReference>
<dbReference type="EMBL" id="VLNY01000029">
    <property type="protein sequence ID" value="KAA0016315.1"/>
    <property type="molecule type" value="Genomic_DNA"/>
</dbReference>
<dbReference type="GO" id="GO:0003700">
    <property type="term" value="F:DNA-binding transcription factor activity"/>
    <property type="evidence" value="ECO:0007669"/>
    <property type="project" value="TreeGrafter"/>
</dbReference>
<dbReference type="SUPFAM" id="SSF46689">
    <property type="entry name" value="Homeodomain-like"/>
    <property type="match status" value="1"/>
</dbReference>
<evidence type="ECO:0000256" key="3">
    <source>
        <dbReference type="ARBA" id="ARBA00023163"/>
    </source>
</evidence>
<dbReference type="OrthoDB" id="9805134at2"/>
<dbReference type="InterPro" id="IPR009057">
    <property type="entry name" value="Homeodomain-like_sf"/>
</dbReference>
<keyword evidence="1" id="KW-0805">Transcription regulation</keyword>
<dbReference type="PANTHER" id="PTHR30055">
    <property type="entry name" value="HTH-TYPE TRANSCRIPTIONAL REGULATOR RUTR"/>
    <property type="match status" value="1"/>
</dbReference>
<dbReference type="Pfam" id="PF21351">
    <property type="entry name" value="TetR_C_41"/>
    <property type="match status" value="1"/>
</dbReference>
<keyword evidence="3" id="KW-0804">Transcription</keyword>
<accession>A0A5A7S2P4</accession>
<dbReference type="PRINTS" id="PR00455">
    <property type="entry name" value="HTHTETR"/>
</dbReference>
<gene>
    <name evidence="6" type="ORF">FOY51_26545</name>
</gene>
<keyword evidence="2 4" id="KW-0238">DNA-binding</keyword>
<name>A0A5A7S2P4_9NOCA</name>
<dbReference type="InterPro" id="IPR049484">
    <property type="entry name" value="Rv0078-like_C"/>
</dbReference>
<dbReference type="GO" id="GO:0045892">
    <property type="term" value="P:negative regulation of DNA-templated transcription"/>
    <property type="evidence" value="ECO:0007669"/>
    <property type="project" value="UniProtKB-ARBA"/>
</dbReference>
<evidence type="ECO:0000256" key="4">
    <source>
        <dbReference type="PROSITE-ProRule" id="PRU00335"/>
    </source>
</evidence>
<dbReference type="InterPro" id="IPR050109">
    <property type="entry name" value="HTH-type_TetR-like_transc_reg"/>
</dbReference>
<dbReference type="PROSITE" id="PS01081">
    <property type="entry name" value="HTH_TETR_1"/>
    <property type="match status" value="1"/>
</dbReference>
<dbReference type="RefSeq" id="WP_149433278.1">
    <property type="nucleotide sequence ID" value="NZ_VLNY01000029.1"/>
</dbReference>
<dbReference type="InterPro" id="IPR023772">
    <property type="entry name" value="DNA-bd_HTH_TetR-type_CS"/>
</dbReference>
<evidence type="ECO:0000256" key="2">
    <source>
        <dbReference type="ARBA" id="ARBA00023125"/>
    </source>
</evidence>